<dbReference type="Gene3D" id="2.30.110.10">
    <property type="entry name" value="Electron Transport, Fmn-binding Protein, Chain A"/>
    <property type="match status" value="1"/>
</dbReference>
<organism evidence="1">
    <name type="scientific">marine metagenome</name>
    <dbReference type="NCBI Taxonomy" id="408172"/>
    <lineage>
        <taxon>unclassified sequences</taxon>
        <taxon>metagenomes</taxon>
        <taxon>ecological metagenomes</taxon>
    </lineage>
</organism>
<name>A0A382IMV4_9ZZZZ</name>
<evidence type="ECO:0000313" key="1">
    <source>
        <dbReference type="EMBL" id="SVC00599.1"/>
    </source>
</evidence>
<sequence>KYGTIVIGEVIGIFINNKFIKKGRVNSAAMRYVARLGYAEYTTISSKFRMHHPKWK</sequence>
<evidence type="ECO:0008006" key="2">
    <source>
        <dbReference type="Google" id="ProtNLM"/>
    </source>
</evidence>
<dbReference type="EMBL" id="UINC01068182">
    <property type="protein sequence ID" value="SVC00599.1"/>
    <property type="molecule type" value="Genomic_DNA"/>
</dbReference>
<dbReference type="AlphaFoldDB" id="A0A382IMV4"/>
<dbReference type="InterPro" id="IPR012349">
    <property type="entry name" value="Split_barrel_FMN-bd"/>
</dbReference>
<accession>A0A382IMV4</accession>
<feature type="non-terminal residue" evidence="1">
    <location>
        <position position="1"/>
    </location>
</feature>
<proteinExistence type="predicted"/>
<reference evidence="1" key="1">
    <citation type="submission" date="2018-05" db="EMBL/GenBank/DDBJ databases">
        <authorList>
            <person name="Lanie J.A."/>
            <person name="Ng W.-L."/>
            <person name="Kazmierczak K.M."/>
            <person name="Andrzejewski T.M."/>
            <person name="Davidsen T.M."/>
            <person name="Wayne K.J."/>
            <person name="Tettelin H."/>
            <person name="Glass J.I."/>
            <person name="Rusch D."/>
            <person name="Podicherti R."/>
            <person name="Tsui H.-C.T."/>
            <person name="Winkler M.E."/>
        </authorList>
    </citation>
    <scope>NUCLEOTIDE SEQUENCE</scope>
</reference>
<protein>
    <recommendedName>
        <fullName evidence="2">Flavin reductase like domain-containing protein</fullName>
    </recommendedName>
</protein>
<gene>
    <name evidence="1" type="ORF">METZ01_LOCUS253453</name>
</gene>